<sequence>MEKLNADEPVEREIKSLFANLERIYSNLTELDNQICGFLLENLDDGKYETEHVADEEYSTKMTDAKITLDIAEVRVLDVVGLSNGTVGNAWITVQKNGTYFIPQPFGANSGPPQGFHSFAFEPQLYTNGVCPEFPFSLSKSPDLGKECQFIKSLCSRSSSSNLTSCYQGRRQNMKSSSSIGVGNVFFKKTAQEMDLKPVEMKNIIHSVFGGSPLQKQDHRLYEIILQNVNSGFSFDISVLDQPIICGKIPRINKGIWEKEEYNSH</sequence>
<evidence type="ECO:0000313" key="1">
    <source>
        <dbReference type="EMBL" id="GFY48805.1"/>
    </source>
</evidence>
<dbReference type="EMBL" id="BMAV01006669">
    <property type="protein sequence ID" value="GFY48805.1"/>
    <property type="molecule type" value="Genomic_DNA"/>
</dbReference>
<organism evidence="1 2">
    <name type="scientific">Trichonephila inaurata madagascariensis</name>
    <dbReference type="NCBI Taxonomy" id="2747483"/>
    <lineage>
        <taxon>Eukaryota</taxon>
        <taxon>Metazoa</taxon>
        <taxon>Ecdysozoa</taxon>
        <taxon>Arthropoda</taxon>
        <taxon>Chelicerata</taxon>
        <taxon>Arachnida</taxon>
        <taxon>Araneae</taxon>
        <taxon>Araneomorphae</taxon>
        <taxon>Entelegynae</taxon>
        <taxon>Araneoidea</taxon>
        <taxon>Nephilidae</taxon>
        <taxon>Trichonephila</taxon>
        <taxon>Trichonephila inaurata</taxon>
    </lineage>
</organism>
<dbReference type="OrthoDB" id="5967017at2759"/>
<keyword evidence="2" id="KW-1185">Reference proteome</keyword>
<dbReference type="Proteomes" id="UP000886998">
    <property type="component" value="Unassembled WGS sequence"/>
</dbReference>
<gene>
    <name evidence="1" type="ORF">TNIN_482471</name>
</gene>
<protein>
    <submittedName>
        <fullName evidence="1">Uncharacterized protein</fullName>
    </submittedName>
</protein>
<reference evidence="1" key="1">
    <citation type="submission" date="2020-08" db="EMBL/GenBank/DDBJ databases">
        <title>Multicomponent nature underlies the extraordinary mechanical properties of spider dragline silk.</title>
        <authorList>
            <person name="Kono N."/>
            <person name="Nakamura H."/>
            <person name="Mori M."/>
            <person name="Yoshida Y."/>
            <person name="Ohtoshi R."/>
            <person name="Malay A.D."/>
            <person name="Moran D.A.P."/>
            <person name="Tomita M."/>
            <person name="Numata K."/>
            <person name="Arakawa K."/>
        </authorList>
    </citation>
    <scope>NUCLEOTIDE SEQUENCE</scope>
</reference>
<comment type="caution">
    <text evidence="1">The sequence shown here is derived from an EMBL/GenBank/DDBJ whole genome shotgun (WGS) entry which is preliminary data.</text>
</comment>
<evidence type="ECO:0000313" key="2">
    <source>
        <dbReference type="Proteomes" id="UP000886998"/>
    </source>
</evidence>
<dbReference type="AlphaFoldDB" id="A0A8X6X9P0"/>
<accession>A0A8X6X9P0</accession>
<proteinExistence type="predicted"/>
<name>A0A8X6X9P0_9ARAC</name>